<gene>
    <name evidence="2" type="ORF">Pla22_10610</name>
</gene>
<evidence type="ECO:0000256" key="1">
    <source>
        <dbReference type="SAM" id="MobiDB-lite"/>
    </source>
</evidence>
<evidence type="ECO:0000313" key="3">
    <source>
        <dbReference type="Proteomes" id="UP000316598"/>
    </source>
</evidence>
<comment type="caution">
    <text evidence="2">The sequence shown here is derived from an EMBL/GenBank/DDBJ whole genome shotgun (WGS) entry which is preliminary data.</text>
</comment>
<dbReference type="AlphaFoldDB" id="A0A5C5WU91"/>
<protein>
    <recommendedName>
        <fullName evidence="4">DUF4432 domain-containing protein</fullName>
    </recommendedName>
</protein>
<dbReference type="CDD" id="cd09023">
    <property type="entry name" value="Aldose_epim_Ec_c4013"/>
    <property type="match status" value="1"/>
</dbReference>
<proteinExistence type="predicted"/>
<name>A0A5C5WU91_9BACT</name>
<dbReference type="GO" id="GO:0030246">
    <property type="term" value="F:carbohydrate binding"/>
    <property type="evidence" value="ECO:0007669"/>
    <property type="project" value="InterPro"/>
</dbReference>
<organism evidence="2 3">
    <name type="scientific">Rubripirellula amarantea</name>
    <dbReference type="NCBI Taxonomy" id="2527999"/>
    <lineage>
        <taxon>Bacteria</taxon>
        <taxon>Pseudomonadati</taxon>
        <taxon>Planctomycetota</taxon>
        <taxon>Planctomycetia</taxon>
        <taxon>Pirellulales</taxon>
        <taxon>Pirellulaceae</taxon>
        <taxon>Rubripirellula</taxon>
    </lineage>
</organism>
<feature type="region of interest" description="Disordered" evidence="1">
    <location>
        <begin position="373"/>
        <end position="392"/>
    </location>
</feature>
<evidence type="ECO:0000313" key="2">
    <source>
        <dbReference type="EMBL" id="TWT53432.1"/>
    </source>
</evidence>
<accession>A0A5C5WU91</accession>
<dbReference type="Proteomes" id="UP000316598">
    <property type="component" value="Unassembled WGS sequence"/>
</dbReference>
<sequence>MSTKIESAYVSASPEANIRWSKNSSLTRQIETRQGMIGVRHGRFVGGLADGVEVVEVDTGVTTALILPSRGMSIWRLESGGIDFGWKSPIAGPVHPSHVPIFDPSGLGWLEGFDEFVVRCGLESNGAPEHDDSGRLLYPLHGRIANLPATSLSIEYNEASGRVEVIGEMIESRLFFKRFRLKSRIRFHAGQPDVELLDDVTNELTSPASMQLLYHINVGSPVLGKDSTFDAPVETLAPKDAHAAEEIETWNQFGEPESGYAERVYFAKLRANEHNLTSAMLSAADKASGLAITYSVTGLPRFVLWKNTAALEDGYVAGLEPSTNYPNNRTFEAEQGRVLDIDPGETKSFRVTIHPMSDSEAVSKMAKRIATLRGDEPSTVEKMPKPGWTRGA</sequence>
<dbReference type="InterPro" id="IPR027839">
    <property type="entry name" value="DUF4432"/>
</dbReference>
<reference evidence="2 3" key="1">
    <citation type="submission" date="2019-02" db="EMBL/GenBank/DDBJ databases">
        <title>Deep-cultivation of Planctomycetes and their phenomic and genomic characterization uncovers novel biology.</title>
        <authorList>
            <person name="Wiegand S."/>
            <person name="Jogler M."/>
            <person name="Boedeker C."/>
            <person name="Pinto D."/>
            <person name="Vollmers J."/>
            <person name="Rivas-Marin E."/>
            <person name="Kohn T."/>
            <person name="Peeters S.H."/>
            <person name="Heuer A."/>
            <person name="Rast P."/>
            <person name="Oberbeckmann S."/>
            <person name="Bunk B."/>
            <person name="Jeske O."/>
            <person name="Meyerdierks A."/>
            <person name="Storesund J.E."/>
            <person name="Kallscheuer N."/>
            <person name="Luecker S."/>
            <person name="Lage O.M."/>
            <person name="Pohl T."/>
            <person name="Merkel B.J."/>
            <person name="Hornburger P."/>
            <person name="Mueller R.-W."/>
            <person name="Bruemmer F."/>
            <person name="Labrenz M."/>
            <person name="Spormann A.M."/>
            <person name="Op Den Camp H."/>
            <person name="Overmann J."/>
            <person name="Amann R."/>
            <person name="Jetten M.S.M."/>
            <person name="Mascher T."/>
            <person name="Medema M.H."/>
            <person name="Devos D.P."/>
            <person name="Kaster A.-K."/>
            <person name="Ovreas L."/>
            <person name="Rohde M."/>
            <person name="Galperin M.Y."/>
            <person name="Jogler C."/>
        </authorList>
    </citation>
    <scope>NUCLEOTIDE SEQUENCE [LARGE SCALE GENOMIC DNA]</scope>
    <source>
        <strain evidence="2 3">Pla22</strain>
    </source>
</reference>
<keyword evidence="3" id="KW-1185">Reference proteome</keyword>
<dbReference type="Gene3D" id="2.70.98.10">
    <property type="match status" value="1"/>
</dbReference>
<dbReference type="RefSeq" id="WP_146513652.1">
    <property type="nucleotide sequence ID" value="NZ_SJPI01000001.1"/>
</dbReference>
<dbReference type="OrthoDB" id="6183686at2"/>
<dbReference type="Pfam" id="PF14486">
    <property type="entry name" value="DUF4432"/>
    <property type="match status" value="1"/>
</dbReference>
<dbReference type="EMBL" id="SJPI01000001">
    <property type="protein sequence ID" value="TWT53432.1"/>
    <property type="molecule type" value="Genomic_DNA"/>
</dbReference>
<evidence type="ECO:0008006" key="4">
    <source>
        <dbReference type="Google" id="ProtNLM"/>
    </source>
</evidence>
<dbReference type="InterPro" id="IPR014718">
    <property type="entry name" value="GH-type_carb-bd"/>
</dbReference>